<dbReference type="EMBL" id="JXTB01000185">
    <property type="protein sequence ID" value="PON55229.1"/>
    <property type="molecule type" value="Genomic_DNA"/>
</dbReference>
<feature type="chain" id="PRO_5015138415" evidence="1">
    <location>
        <begin position="25"/>
        <end position="85"/>
    </location>
</feature>
<reference evidence="3" key="1">
    <citation type="submission" date="2016-06" db="EMBL/GenBank/DDBJ databases">
        <title>Parallel loss of symbiosis genes in relatives of nitrogen-fixing non-legume Parasponia.</title>
        <authorList>
            <person name="Van Velzen R."/>
            <person name="Holmer R."/>
            <person name="Bu F."/>
            <person name="Rutten L."/>
            <person name="Van Zeijl A."/>
            <person name="Liu W."/>
            <person name="Santuari L."/>
            <person name="Cao Q."/>
            <person name="Sharma T."/>
            <person name="Shen D."/>
            <person name="Roswanjaya Y."/>
            <person name="Wardhani T."/>
            <person name="Kalhor M.S."/>
            <person name="Jansen J."/>
            <person name="Van den Hoogen J."/>
            <person name="Gungor B."/>
            <person name="Hartog M."/>
            <person name="Hontelez J."/>
            <person name="Verver J."/>
            <person name="Yang W.-C."/>
            <person name="Schijlen E."/>
            <person name="Repin R."/>
            <person name="Schilthuizen M."/>
            <person name="Schranz E."/>
            <person name="Heidstra R."/>
            <person name="Miyata K."/>
            <person name="Fedorova E."/>
            <person name="Kohlen W."/>
            <person name="Bisseling T."/>
            <person name="Smit S."/>
            <person name="Geurts R."/>
        </authorList>
    </citation>
    <scope>NUCLEOTIDE SEQUENCE [LARGE SCALE GENOMIC DNA]</scope>
    <source>
        <strain evidence="3">cv. WU1-14</strain>
    </source>
</reference>
<keyword evidence="3" id="KW-1185">Reference proteome</keyword>
<comment type="caution">
    <text evidence="2">The sequence shown here is derived from an EMBL/GenBank/DDBJ whole genome shotgun (WGS) entry which is preliminary data.</text>
</comment>
<gene>
    <name evidence="2" type="ORF">PanWU01x14_189180</name>
</gene>
<evidence type="ECO:0000256" key="1">
    <source>
        <dbReference type="SAM" id="SignalP"/>
    </source>
</evidence>
<keyword evidence="1" id="KW-0732">Signal</keyword>
<proteinExistence type="predicted"/>
<sequence length="85" mass="9403">MGKSLPFFAPLLVTIFVLLGSTHNKMVVMATECNKVLADYTCKQKGFDEKCQAECLNLFPNSKSVCEAAPDVPAQVFFCRCTYPC</sequence>
<evidence type="ECO:0000313" key="3">
    <source>
        <dbReference type="Proteomes" id="UP000237105"/>
    </source>
</evidence>
<organism evidence="2 3">
    <name type="scientific">Parasponia andersonii</name>
    <name type="common">Sponia andersonii</name>
    <dbReference type="NCBI Taxonomy" id="3476"/>
    <lineage>
        <taxon>Eukaryota</taxon>
        <taxon>Viridiplantae</taxon>
        <taxon>Streptophyta</taxon>
        <taxon>Embryophyta</taxon>
        <taxon>Tracheophyta</taxon>
        <taxon>Spermatophyta</taxon>
        <taxon>Magnoliopsida</taxon>
        <taxon>eudicotyledons</taxon>
        <taxon>Gunneridae</taxon>
        <taxon>Pentapetalae</taxon>
        <taxon>rosids</taxon>
        <taxon>fabids</taxon>
        <taxon>Rosales</taxon>
        <taxon>Cannabaceae</taxon>
        <taxon>Parasponia</taxon>
    </lineage>
</organism>
<dbReference type="AlphaFoldDB" id="A0A2P5C2J0"/>
<accession>A0A2P5C2J0</accession>
<dbReference type="Proteomes" id="UP000237105">
    <property type="component" value="Unassembled WGS sequence"/>
</dbReference>
<protein>
    <submittedName>
        <fullName evidence="2">Low-molecular-weight cysteine-rich</fullName>
    </submittedName>
</protein>
<evidence type="ECO:0000313" key="2">
    <source>
        <dbReference type="EMBL" id="PON55229.1"/>
    </source>
</evidence>
<name>A0A2P5C2J0_PARAD</name>
<feature type="signal peptide" evidence="1">
    <location>
        <begin position="1"/>
        <end position="24"/>
    </location>
</feature>